<evidence type="ECO:0000259" key="7">
    <source>
        <dbReference type="PROSITE" id="PS50112"/>
    </source>
</evidence>
<dbReference type="Pfam" id="PF02518">
    <property type="entry name" value="HATPase_c"/>
    <property type="match status" value="1"/>
</dbReference>
<dbReference type="PANTHER" id="PTHR43304:SF1">
    <property type="entry name" value="PAC DOMAIN-CONTAINING PROTEIN"/>
    <property type="match status" value="1"/>
</dbReference>
<dbReference type="SUPFAM" id="SSF47384">
    <property type="entry name" value="Homodimeric domain of signal transducing histidine kinase"/>
    <property type="match status" value="1"/>
</dbReference>
<dbReference type="CDD" id="cd00082">
    <property type="entry name" value="HisKA"/>
    <property type="match status" value="1"/>
</dbReference>
<organism evidence="9 10">
    <name type="scientific">Chryseolinea lacunae</name>
    <dbReference type="NCBI Taxonomy" id="2801331"/>
    <lineage>
        <taxon>Bacteria</taxon>
        <taxon>Pseudomonadati</taxon>
        <taxon>Bacteroidota</taxon>
        <taxon>Cytophagia</taxon>
        <taxon>Cytophagales</taxon>
        <taxon>Fulvivirgaceae</taxon>
        <taxon>Chryseolinea</taxon>
    </lineage>
</organism>
<feature type="domain" description="PAC" evidence="8">
    <location>
        <begin position="225"/>
        <end position="278"/>
    </location>
</feature>
<dbReference type="InterPro" id="IPR036097">
    <property type="entry name" value="HisK_dim/P_sf"/>
</dbReference>
<evidence type="ECO:0000256" key="1">
    <source>
        <dbReference type="ARBA" id="ARBA00000085"/>
    </source>
</evidence>
<evidence type="ECO:0000313" key="9">
    <source>
        <dbReference type="EMBL" id="MBL0745849.1"/>
    </source>
</evidence>
<dbReference type="SMART" id="SM00387">
    <property type="entry name" value="HATPase_c"/>
    <property type="match status" value="1"/>
</dbReference>
<evidence type="ECO:0000256" key="4">
    <source>
        <dbReference type="ARBA" id="ARBA00022679"/>
    </source>
</evidence>
<dbReference type="Pfam" id="PF08447">
    <property type="entry name" value="PAS_3"/>
    <property type="match status" value="1"/>
</dbReference>
<dbReference type="Gene3D" id="1.10.287.130">
    <property type="match status" value="1"/>
</dbReference>
<dbReference type="PROSITE" id="PS50113">
    <property type="entry name" value="PAC"/>
    <property type="match status" value="1"/>
</dbReference>
<name>A0ABS1L2I1_9BACT</name>
<feature type="domain" description="PAS" evidence="7">
    <location>
        <begin position="152"/>
        <end position="222"/>
    </location>
</feature>
<dbReference type="InterPro" id="IPR005467">
    <property type="entry name" value="His_kinase_dom"/>
</dbReference>
<dbReference type="EC" id="2.7.13.3" evidence="2"/>
<keyword evidence="4" id="KW-0808">Transferase</keyword>
<evidence type="ECO:0000256" key="3">
    <source>
        <dbReference type="ARBA" id="ARBA00022553"/>
    </source>
</evidence>
<comment type="caution">
    <text evidence="9">The sequence shown here is derived from an EMBL/GenBank/DDBJ whole genome shotgun (WGS) entry which is preliminary data.</text>
</comment>
<dbReference type="PANTHER" id="PTHR43304">
    <property type="entry name" value="PHYTOCHROME-LIKE PROTEIN CPH1"/>
    <property type="match status" value="1"/>
</dbReference>
<evidence type="ECO:0000259" key="8">
    <source>
        <dbReference type="PROSITE" id="PS50113"/>
    </source>
</evidence>
<dbReference type="CDD" id="cd00130">
    <property type="entry name" value="PAS"/>
    <property type="match status" value="1"/>
</dbReference>
<proteinExistence type="predicted"/>
<dbReference type="InterPro" id="IPR035965">
    <property type="entry name" value="PAS-like_dom_sf"/>
</dbReference>
<dbReference type="Pfam" id="PF00512">
    <property type="entry name" value="HisKA"/>
    <property type="match status" value="1"/>
</dbReference>
<dbReference type="Gene3D" id="3.30.565.10">
    <property type="entry name" value="Histidine kinase-like ATPase, C-terminal domain"/>
    <property type="match status" value="1"/>
</dbReference>
<evidence type="ECO:0000313" key="10">
    <source>
        <dbReference type="Proteomes" id="UP000613030"/>
    </source>
</evidence>
<comment type="catalytic activity">
    <reaction evidence="1">
        <text>ATP + protein L-histidine = ADP + protein N-phospho-L-histidine.</text>
        <dbReference type="EC" id="2.7.13.3"/>
    </reaction>
</comment>
<dbReference type="SUPFAM" id="SSF55785">
    <property type="entry name" value="PYP-like sensor domain (PAS domain)"/>
    <property type="match status" value="1"/>
</dbReference>
<dbReference type="InterPro" id="IPR000700">
    <property type="entry name" value="PAS-assoc_C"/>
</dbReference>
<dbReference type="EMBL" id="JAERRB010000020">
    <property type="protein sequence ID" value="MBL0745849.1"/>
    <property type="molecule type" value="Genomic_DNA"/>
</dbReference>
<keyword evidence="5" id="KW-0418">Kinase</keyword>
<dbReference type="NCBIfam" id="TIGR00229">
    <property type="entry name" value="sensory_box"/>
    <property type="match status" value="1"/>
</dbReference>
<dbReference type="SUPFAM" id="SSF55874">
    <property type="entry name" value="ATPase domain of HSP90 chaperone/DNA topoisomerase II/histidine kinase"/>
    <property type="match status" value="1"/>
</dbReference>
<dbReference type="Gene3D" id="3.30.450.20">
    <property type="entry name" value="PAS domain"/>
    <property type="match status" value="1"/>
</dbReference>
<reference evidence="9 10" key="1">
    <citation type="submission" date="2021-01" db="EMBL/GenBank/DDBJ databases">
        <title>Chryseolinea sp. Jin1 Genome sequencing and assembly.</title>
        <authorList>
            <person name="Kim I."/>
        </authorList>
    </citation>
    <scope>NUCLEOTIDE SEQUENCE [LARGE SCALE GENOMIC DNA]</scope>
    <source>
        <strain evidence="9 10">Jin1</strain>
    </source>
</reference>
<dbReference type="InterPro" id="IPR052162">
    <property type="entry name" value="Sensor_kinase/Photoreceptor"/>
</dbReference>
<dbReference type="InterPro" id="IPR004358">
    <property type="entry name" value="Sig_transdc_His_kin-like_C"/>
</dbReference>
<dbReference type="InterPro" id="IPR003594">
    <property type="entry name" value="HATPase_dom"/>
</dbReference>
<keyword evidence="10" id="KW-1185">Reference proteome</keyword>
<accession>A0ABS1L2I1</accession>
<dbReference type="PROSITE" id="PS50109">
    <property type="entry name" value="HIS_KIN"/>
    <property type="match status" value="1"/>
</dbReference>
<dbReference type="SMART" id="SM00388">
    <property type="entry name" value="HisKA"/>
    <property type="match status" value="1"/>
</dbReference>
<dbReference type="SMART" id="SM00091">
    <property type="entry name" value="PAS"/>
    <property type="match status" value="1"/>
</dbReference>
<dbReference type="InterPro" id="IPR003661">
    <property type="entry name" value="HisK_dim/P_dom"/>
</dbReference>
<dbReference type="InterPro" id="IPR000014">
    <property type="entry name" value="PAS"/>
</dbReference>
<evidence type="ECO:0000256" key="2">
    <source>
        <dbReference type="ARBA" id="ARBA00012438"/>
    </source>
</evidence>
<feature type="domain" description="Histidine kinase" evidence="6">
    <location>
        <begin position="316"/>
        <end position="530"/>
    </location>
</feature>
<dbReference type="InterPro" id="IPR036890">
    <property type="entry name" value="HATPase_C_sf"/>
</dbReference>
<dbReference type="Proteomes" id="UP000613030">
    <property type="component" value="Unassembled WGS sequence"/>
</dbReference>
<gene>
    <name evidence="9" type="ORF">JI741_31735</name>
</gene>
<evidence type="ECO:0000256" key="5">
    <source>
        <dbReference type="ARBA" id="ARBA00022777"/>
    </source>
</evidence>
<dbReference type="PRINTS" id="PR00344">
    <property type="entry name" value="BCTRLSENSOR"/>
</dbReference>
<dbReference type="PROSITE" id="PS50112">
    <property type="entry name" value="PAS"/>
    <property type="match status" value="1"/>
</dbReference>
<keyword evidence="3" id="KW-0597">Phosphoprotein</keyword>
<evidence type="ECO:0000259" key="6">
    <source>
        <dbReference type="PROSITE" id="PS50109"/>
    </source>
</evidence>
<dbReference type="InterPro" id="IPR013655">
    <property type="entry name" value="PAS_fold_3"/>
</dbReference>
<protein>
    <recommendedName>
        <fullName evidence="2">histidine kinase</fullName>
        <ecNumber evidence="2">2.7.13.3</ecNumber>
    </recommendedName>
</protein>
<sequence length="533" mass="60840">MDLILAHKRVMKVCELTGFSLIIQTSIATAISEIARCAIEHGEGASLKLGIDGTATRKYLVARIEDSIDFSLKCQEALNYAKRLVGNIEVIKTPKGIQIMMKHLLNFSGTFTPGKIDSYADYFKNEPAISPYDELRRKNLLLQEFADKIRDSEDDYRTLTDSLPLMMFTLNNRGQLTYSNKWIEQFLGIPPKEITAAAWQNIVHPDDYATFNRAVTAALQKATPLKGQYRLKEKGSGNFVWHMITALPLKNEKDAQVKWMGFMVDIDAHRLAEKTLKDNMDLKEVQEKLFENQQELQTKIVELNRSNYELEQFAHLATHDLQEPLRKLFFYADALKTKYHDKFDASGLNMLKNMTNAVSRMKELITDLLNYSQLHQQKLDFNPVDLNVTVQDILKDFEITIQEKRALFDIGPLPLVNGHALRLRQLFSNLISNALKYSKKEVVPHIQISVSQTDEKFVFLVKDNGIGFEPQYKDRIFGLFERLHTRDQFPGTGIGLSICKRIVELHHGHISATAVPGEYSAFEIELPMAAVVN</sequence>